<dbReference type="EC" id="3.2.1.17" evidence="2"/>
<dbReference type="GeneID" id="105905233"/>
<keyword evidence="3" id="KW-0081">Bacteriolytic enzyme</keyword>
<comment type="similarity">
    <text evidence="1 5">Belongs to the glycosyl hydrolase 22 family.</text>
</comment>
<dbReference type="OrthoDB" id="17373at2759"/>
<dbReference type="InterPro" id="IPR000974">
    <property type="entry name" value="Glyco_hydro_22_lys"/>
</dbReference>
<dbReference type="PROSITE" id="PS51348">
    <property type="entry name" value="GLYCOSYL_HYDROL_F22_2"/>
    <property type="match status" value="1"/>
</dbReference>
<evidence type="ECO:0000256" key="2">
    <source>
        <dbReference type="ARBA" id="ARBA00012732"/>
    </source>
</evidence>
<dbReference type="PANTHER" id="PTHR11407">
    <property type="entry name" value="LYSOZYME C"/>
    <property type="match status" value="1"/>
</dbReference>
<dbReference type="GO" id="GO:0003796">
    <property type="term" value="F:lysozyme activity"/>
    <property type="evidence" value="ECO:0007669"/>
    <property type="project" value="UniProtKB-EC"/>
</dbReference>
<dbReference type="FunFam" id="1.10.530.10:FF:000001">
    <property type="entry name" value="Lysozyme C"/>
    <property type="match status" value="1"/>
</dbReference>
<dbReference type="CTD" id="4069"/>
<keyword evidence="6" id="KW-0732">Signal</keyword>
<proteinExistence type="inferred from homology"/>
<dbReference type="PRINTS" id="PR00135">
    <property type="entry name" value="LYZLACT"/>
</dbReference>
<dbReference type="AlphaFoldDB" id="A0A6P3W3T1"/>
<accession>A0A6P3W3T1</accession>
<dbReference type="PROSITE" id="PS00128">
    <property type="entry name" value="GLYCOSYL_HYDROL_F22_1"/>
    <property type="match status" value="1"/>
</dbReference>
<evidence type="ECO:0000256" key="3">
    <source>
        <dbReference type="ARBA" id="ARBA00022638"/>
    </source>
</evidence>
<feature type="domain" description="Glycosyl hydrolases family 22 (GH22)" evidence="7">
    <location>
        <begin position="91"/>
        <end position="109"/>
    </location>
</feature>
<dbReference type="GO" id="GO:0031640">
    <property type="term" value="P:killing of cells of another organism"/>
    <property type="evidence" value="ECO:0007669"/>
    <property type="project" value="UniProtKB-KW"/>
</dbReference>
<dbReference type="RefSeq" id="XP_012688691.1">
    <property type="nucleotide sequence ID" value="XM_012833237.2"/>
</dbReference>
<organism evidence="8 9">
    <name type="scientific">Clupea harengus</name>
    <name type="common">Atlantic herring</name>
    <dbReference type="NCBI Taxonomy" id="7950"/>
    <lineage>
        <taxon>Eukaryota</taxon>
        <taxon>Metazoa</taxon>
        <taxon>Chordata</taxon>
        <taxon>Craniata</taxon>
        <taxon>Vertebrata</taxon>
        <taxon>Euteleostomi</taxon>
        <taxon>Actinopterygii</taxon>
        <taxon>Neopterygii</taxon>
        <taxon>Teleostei</taxon>
        <taxon>Clupei</taxon>
        <taxon>Clupeiformes</taxon>
        <taxon>Clupeoidei</taxon>
        <taxon>Clupeidae</taxon>
        <taxon>Clupea</taxon>
    </lineage>
</organism>
<dbReference type="SMART" id="SM00263">
    <property type="entry name" value="LYZ1"/>
    <property type="match status" value="1"/>
</dbReference>
<keyword evidence="8" id="KW-1185">Reference proteome</keyword>
<dbReference type="SUPFAM" id="SSF53955">
    <property type="entry name" value="Lysozyme-like"/>
    <property type="match status" value="1"/>
</dbReference>
<name>A0A6P3W3T1_CLUHA</name>
<protein>
    <recommendedName>
        <fullName evidence="2">lysozyme</fullName>
        <ecNumber evidence="2">3.2.1.17</ecNumber>
    </recommendedName>
</protein>
<dbReference type="Proteomes" id="UP000515152">
    <property type="component" value="Chromosome 17"/>
</dbReference>
<dbReference type="InterPro" id="IPR019799">
    <property type="entry name" value="Glyco_hydro_22_CS"/>
</dbReference>
<reference evidence="9" key="1">
    <citation type="submission" date="2025-08" db="UniProtKB">
        <authorList>
            <consortium name="RefSeq"/>
        </authorList>
    </citation>
    <scope>IDENTIFICATION</scope>
</reference>
<keyword evidence="3" id="KW-0929">Antimicrobial</keyword>
<dbReference type="CDD" id="cd16897">
    <property type="entry name" value="LYZ_C"/>
    <property type="match status" value="1"/>
</dbReference>
<dbReference type="PANTHER" id="PTHR11407:SF63">
    <property type="entry name" value="LYSOZYME C"/>
    <property type="match status" value="1"/>
</dbReference>
<dbReference type="KEGG" id="char:105905233"/>
<sequence length="149" mass="16906">MRAIVLLALVCMPLCLARKLSRCETVKIFKTEGLDGLDGHSLGNYVCMAYWETKYKSHKVREADVGKDYGIFQINSFQWCDDGTAGGKNLCKMSCADLLNDDLKASIACLKTIVARDGLKAWDTWSKYCKGHNMKRWVKWCDFKTQCCV</sequence>
<dbReference type="Pfam" id="PF00062">
    <property type="entry name" value="Lys"/>
    <property type="match status" value="1"/>
</dbReference>
<evidence type="ECO:0000313" key="9">
    <source>
        <dbReference type="RefSeq" id="XP_012688691.1"/>
    </source>
</evidence>
<evidence type="ECO:0000313" key="8">
    <source>
        <dbReference type="Proteomes" id="UP000515152"/>
    </source>
</evidence>
<feature type="chain" id="PRO_5027680481" description="lysozyme" evidence="6">
    <location>
        <begin position="18"/>
        <end position="149"/>
    </location>
</feature>
<keyword evidence="4" id="KW-1015">Disulfide bond</keyword>
<evidence type="ECO:0000259" key="7">
    <source>
        <dbReference type="PROSITE" id="PS00128"/>
    </source>
</evidence>
<dbReference type="InterPro" id="IPR023346">
    <property type="entry name" value="Lysozyme-like_dom_sf"/>
</dbReference>
<dbReference type="InterPro" id="IPR001916">
    <property type="entry name" value="Glyco_hydro_22"/>
</dbReference>
<dbReference type="GO" id="GO:0042742">
    <property type="term" value="P:defense response to bacterium"/>
    <property type="evidence" value="ECO:0007669"/>
    <property type="project" value="UniProtKB-KW"/>
</dbReference>
<evidence type="ECO:0000256" key="4">
    <source>
        <dbReference type="ARBA" id="ARBA00023157"/>
    </source>
</evidence>
<evidence type="ECO:0000256" key="5">
    <source>
        <dbReference type="RuleBase" id="RU004440"/>
    </source>
</evidence>
<gene>
    <name evidence="9" type="primary">lyz</name>
</gene>
<dbReference type="PRINTS" id="PR00137">
    <property type="entry name" value="LYSOZYME"/>
</dbReference>
<evidence type="ECO:0000256" key="6">
    <source>
        <dbReference type="SAM" id="SignalP"/>
    </source>
</evidence>
<evidence type="ECO:0000256" key="1">
    <source>
        <dbReference type="ARBA" id="ARBA00010859"/>
    </source>
</evidence>
<dbReference type="Gene3D" id="1.10.530.10">
    <property type="match status" value="1"/>
</dbReference>
<feature type="signal peptide" evidence="6">
    <location>
        <begin position="1"/>
        <end position="17"/>
    </location>
</feature>